<reference evidence="2" key="1">
    <citation type="journal article" date="2019" name="Int. J. Syst. Evol. Microbiol.">
        <title>The Global Catalogue of Microorganisms (GCM) 10K type strain sequencing project: providing services to taxonomists for standard genome sequencing and annotation.</title>
        <authorList>
            <consortium name="The Broad Institute Genomics Platform"/>
            <consortium name="The Broad Institute Genome Sequencing Center for Infectious Disease"/>
            <person name="Wu L."/>
            <person name="Ma J."/>
        </authorList>
    </citation>
    <scope>NUCLEOTIDE SEQUENCE [LARGE SCALE GENOMIC DNA]</scope>
    <source>
        <strain evidence="2">JCM 17805</strain>
    </source>
</reference>
<organism evidence="1 2">
    <name type="scientific">Kistimonas scapharcae</name>
    <dbReference type="NCBI Taxonomy" id="1036133"/>
    <lineage>
        <taxon>Bacteria</taxon>
        <taxon>Pseudomonadati</taxon>
        <taxon>Pseudomonadota</taxon>
        <taxon>Gammaproteobacteria</taxon>
        <taxon>Oceanospirillales</taxon>
        <taxon>Endozoicomonadaceae</taxon>
        <taxon>Kistimonas</taxon>
    </lineage>
</organism>
<accession>A0ABP8V1G6</accession>
<evidence type="ECO:0000313" key="1">
    <source>
        <dbReference type="EMBL" id="GAA4649259.1"/>
    </source>
</evidence>
<comment type="caution">
    <text evidence="1">The sequence shown here is derived from an EMBL/GenBank/DDBJ whole genome shotgun (WGS) entry which is preliminary data.</text>
</comment>
<gene>
    <name evidence="1" type="ORF">GCM10023116_15330</name>
</gene>
<dbReference type="RefSeq" id="WP_345195047.1">
    <property type="nucleotide sequence ID" value="NZ_BAABFL010000128.1"/>
</dbReference>
<sequence>MLKTRCTDTFDMFSEQLITLAAFDNGNTGIKRKPKSNSKRITYPDPEANQIDLLDILLGLKSEDTTVNGGNTFTWGDSDILAMREALLLDSLRVFLDARTGRDTKEDVAGWMMSDDMHPFCFTLCCESCLVCPQELREKVKDLVVRVHKRIWDYC</sequence>
<evidence type="ECO:0000313" key="2">
    <source>
        <dbReference type="Proteomes" id="UP001500604"/>
    </source>
</evidence>
<protein>
    <submittedName>
        <fullName evidence="1">Uncharacterized protein</fullName>
    </submittedName>
</protein>
<dbReference type="Proteomes" id="UP001500604">
    <property type="component" value="Unassembled WGS sequence"/>
</dbReference>
<dbReference type="EMBL" id="BAABFL010000128">
    <property type="protein sequence ID" value="GAA4649259.1"/>
    <property type="molecule type" value="Genomic_DNA"/>
</dbReference>
<name>A0ABP8V1G6_9GAMM</name>
<proteinExistence type="predicted"/>
<keyword evidence="2" id="KW-1185">Reference proteome</keyword>